<dbReference type="InterPro" id="IPR049128">
    <property type="entry name" value="Pop8-like_dom"/>
</dbReference>
<dbReference type="Proteomes" id="UP001175001">
    <property type="component" value="Unassembled WGS sequence"/>
</dbReference>
<organism evidence="3 4">
    <name type="scientific">Lasiodiplodia hormozganensis</name>
    <dbReference type="NCBI Taxonomy" id="869390"/>
    <lineage>
        <taxon>Eukaryota</taxon>
        <taxon>Fungi</taxon>
        <taxon>Dikarya</taxon>
        <taxon>Ascomycota</taxon>
        <taxon>Pezizomycotina</taxon>
        <taxon>Dothideomycetes</taxon>
        <taxon>Dothideomycetes incertae sedis</taxon>
        <taxon>Botryosphaeriales</taxon>
        <taxon>Botryosphaeriaceae</taxon>
        <taxon>Lasiodiplodia</taxon>
    </lineage>
</organism>
<dbReference type="Pfam" id="PF20976">
    <property type="entry name" value="Pop8"/>
    <property type="match status" value="1"/>
</dbReference>
<dbReference type="GO" id="GO:0005655">
    <property type="term" value="C:nucleolar ribonuclease P complex"/>
    <property type="evidence" value="ECO:0007669"/>
    <property type="project" value="InterPro"/>
</dbReference>
<comment type="caution">
    <text evidence="3">The sequence shown here is derived from an EMBL/GenBank/DDBJ whole genome shotgun (WGS) entry which is preliminary data.</text>
</comment>
<feature type="domain" description="Ribonucleases P/MRP subunit Pop8-like" evidence="2">
    <location>
        <begin position="43"/>
        <end position="118"/>
    </location>
</feature>
<dbReference type="PANTHER" id="PTHR28173">
    <property type="entry name" value="RIBONUCLEASES P/MRP PROTEIN SUBUNIT POP8"/>
    <property type="match status" value="1"/>
</dbReference>
<dbReference type="GO" id="GO:0000172">
    <property type="term" value="C:ribonuclease MRP complex"/>
    <property type="evidence" value="ECO:0007669"/>
    <property type="project" value="InterPro"/>
</dbReference>
<dbReference type="InterPro" id="IPR020347">
    <property type="entry name" value="Pop8"/>
</dbReference>
<keyword evidence="4" id="KW-1185">Reference proteome</keyword>
<sequence>MPPTLPLSRPIATAATTSFTSTTSTTSSNAPQTLHTHTHRRSPWTYIHLRLHTTPPTTTTLDALTARQHLSAALRSYLGAHGAATAVDILRVDADSGDVWIRVPREDGAGVVAAVGGWVGSSAGGVGSGEEE</sequence>
<accession>A0AA40BVT8</accession>
<feature type="non-terminal residue" evidence="3">
    <location>
        <position position="132"/>
    </location>
</feature>
<gene>
    <name evidence="3" type="ORF">DIS24_g11726</name>
</gene>
<evidence type="ECO:0000313" key="3">
    <source>
        <dbReference type="EMBL" id="KAK0615518.1"/>
    </source>
</evidence>
<dbReference type="EMBL" id="JAUJDW010000187">
    <property type="protein sequence ID" value="KAK0615518.1"/>
    <property type="molecule type" value="Genomic_DNA"/>
</dbReference>
<feature type="compositionally biased region" description="Low complexity" evidence="1">
    <location>
        <begin position="12"/>
        <end position="28"/>
    </location>
</feature>
<dbReference type="AlphaFoldDB" id="A0AA40BVT8"/>
<reference evidence="3" key="1">
    <citation type="submission" date="2023-06" db="EMBL/GenBank/DDBJ databases">
        <title>Multi-omics analyses reveal the molecular pathogenesis toolkit of Lasiodiplodia hormozganensis, a cross-kingdom pathogen.</title>
        <authorList>
            <person name="Felix C."/>
            <person name="Meneses R."/>
            <person name="Goncalves M.F.M."/>
            <person name="Tilleman L."/>
            <person name="Duarte A.S."/>
            <person name="Jorrin-Novo J.V."/>
            <person name="Van De Peer Y."/>
            <person name="Deforce D."/>
            <person name="Van Nieuwerburgh F."/>
            <person name="Esteves A.C."/>
            <person name="Alves A."/>
        </authorList>
    </citation>
    <scope>NUCLEOTIDE SEQUENCE</scope>
    <source>
        <strain evidence="3">CBS 339.90</strain>
    </source>
</reference>
<dbReference type="GO" id="GO:0034965">
    <property type="term" value="P:intronic box C/D snoRNA processing"/>
    <property type="evidence" value="ECO:0007669"/>
    <property type="project" value="TreeGrafter"/>
</dbReference>
<name>A0AA40BVT8_9PEZI</name>
<feature type="region of interest" description="Disordered" evidence="1">
    <location>
        <begin position="1"/>
        <end position="39"/>
    </location>
</feature>
<evidence type="ECO:0000259" key="2">
    <source>
        <dbReference type="Pfam" id="PF20976"/>
    </source>
</evidence>
<dbReference type="GO" id="GO:0000294">
    <property type="term" value="P:nuclear-transcribed mRNA catabolic process, RNase MRP-dependent"/>
    <property type="evidence" value="ECO:0007669"/>
    <property type="project" value="TreeGrafter"/>
</dbReference>
<proteinExistence type="predicted"/>
<dbReference type="PANTHER" id="PTHR28173:SF1">
    <property type="entry name" value="RIBONUCLEASES P_MRP PROTEIN SUBUNIT POP8"/>
    <property type="match status" value="1"/>
</dbReference>
<dbReference type="GO" id="GO:0000171">
    <property type="term" value="F:ribonuclease MRP activity"/>
    <property type="evidence" value="ECO:0007669"/>
    <property type="project" value="TreeGrafter"/>
</dbReference>
<evidence type="ECO:0000256" key="1">
    <source>
        <dbReference type="SAM" id="MobiDB-lite"/>
    </source>
</evidence>
<dbReference type="GO" id="GO:0004526">
    <property type="term" value="F:ribonuclease P activity"/>
    <property type="evidence" value="ECO:0007669"/>
    <property type="project" value="TreeGrafter"/>
</dbReference>
<evidence type="ECO:0000313" key="4">
    <source>
        <dbReference type="Proteomes" id="UP001175001"/>
    </source>
</evidence>
<protein>
    <recommendedName>
        <fullName evidence="2">Ribonucleases P/MRP subunit Pop8-like domain-containing protein</fullName>
    </recommendedName>
</protein>
<dbReference type="GO" id="GO:0008033">
    <property type="term" value="P:tRNA processing"/>
    <property type="evidence" value="ECO:0007669"/>
    <property type="project" value="InterPro"/>
</dbReference>